<dbReference type="PANTHER" id="PTHR42944">
    <property type="entry name" value="ADENINE DNA GLYCOSYLASE"/>
    <property type="match status" value="1"/>
</dbReference>
<evidence type="ECO:0000256" key="4">
    <source>
        <dbReference type="ARBA" id="ARBA00012045"/>
    </source>
</evidence>
<evidence type="ECO:0000256" key="3">
    <source>
        <dbReference type="ARBA" id="ARBA00008343"/>
    </source>
</evidence>
<dbReference type="Pfam" id="PF00730">
    <property type="entry name" value="HhH-GPD"/>
    <property type="match status" value="1"/>
</dbReference>
<dbReference type="GO" id="GO:0032357">
    <property type="term" value="F:oxidized purine DNA binding"/>
    <property type="evidence" value="ECO:0007669"/>
    <property type="project" value="TreeGrafter"/>
</dbReference>
<dbReference type="InterPro" id="IPR044298">
    <property type="entry name" value="MIG/MutY"/>
</dbReference>
<dbReference type="InterPro" id="IPR011257">
    <property type="entry name" value="DNA_glycosylase"/>
</dbReference>
<evidence type="ECO:0000256" key="5">
    <source>
        <dbReference type="ARBA" id="ARBA00022023"/>
    </source>
</evidence>
<keyword evidence="6" id="KW-0004">4Fe-4S</keyword>
<keyword evidence="13 15" id="KW-0326">Glycosidase</keyword>
<keyword evidence="12" id="KW-0234">DNA repair</keyword>
<dbReference type="Gene3D" id="1.10.1670.10">
    <property type="entry name" value="Helix-hairpin-Helix base-excision DNA repair enzymes (C-terminal)"/>
    <property type="match status" value="1"/>
</dbReference>
<dbReference type="Pfam" id="PF10576">
    <property type="entry name" value="EndIII_4Fe-2S"/>
    <property type="match status" value="1"/>
</dbReference>
<comment type="similarity">
    <text evidence="3">Belongs to the Nth/MutY family.</text>
</comment>
<evidence type="ECO:0000256" key="13">
    <source>
        <dbReference type="ARBA" id="ARBA00023295"/>
    </source>
</evidence>
<evidence type="ECO:0000256" key="9">
    <source>
        <dbReference type="ARBA" id="ARBA00022801"/>
    </source>
</evidence>
<keyword evidence="10" id="KW-0408">Iron</keyword>
<evidence type="ECO:0000259" key="14">
    <source>
        <dbReference type="SMART" id="SM00478"/>
    </source>
</evidence>
<dbReference type="InterPro" id="IPR029119">
    <property type="entry name" value="MutY_C"/>
</dbReference>
<feature type="domain" description="HhH-GPD" evidence="14">
    <location>
        <begin position="40"/>
        <end position="191"/>
    </location>
</feature>
<dbReference type="EC" id="3.2.2.31" evidence="4"/>
<keyword evidence="7" id="KW-0479">Metal-binding</keyword>
<dbReference type="EMBL" id="CZRL01000035">
    <property type="protein sequence ID" value="CUS50669.1"/>
    <property type="molecule type" value="Genomic_DNA"/>
</dbReference>
<dbReference type="Gene3D" id="3.90.79.10">
    <property type="entry name" value="Nucleoside Triphosphate Pyrophosphohydrolase"/>
    <property type="match status" value="1"/>
</dbReference>
<evidence type="ECO:0000313" key="15">
    <source>
        <dbReference type="EMBL" id="CUS50669.1"/>
    </source>
</evidence>
<dbReference type="InterPro" id="IPR005760">
    <property type="entry name" value="A/G_AdeGlyc_MutY"/>
</dbReference>
<dbReference type="FunFam" id="1.10.340.30:FF:000002">
    <property type="entry name" value="Adenine DNA glycosylase"/>
    <property type="match status" value="1"/>
</dbReference>
<evidence type="ECO:0000256" key="10">
    <source>
        <dbReference type="ARBA" id="ARBA00023004"/>
    </source>
</evidence>
<evidence type="ECO:0000256" key="2">
    <source>
        <dbReference type="ARBA" id="ARBA00001966"/>
    </source>
</evidence>
<evidence type="ECO:0000256" key="1">
    <source>
        <dbReference type="ARBA" id="ARBA00000843"/>
    </source>
</evidence>
<dbReference type="GO" id="GO:0006284">
    <property type="term" value="P:base-excision repair"/>
    <property type="evidence" value="ECO:0007669"/>
    <property type="project" value="InterPro"/>
</dbReference>
<keyword evidence="8" id="KW-0227">DNA damage</keyword>
<reference evidence="15" key="1">
    <citation type="submission" date="2015-10" db="EMBL/GenBank/DDBJ databases">
        <authorList>
            <person name="Gilbert D.G."/>
        </authorList>
    </citation>
    <scope>NUCLEOTIDE SEQUENCE</scope>
</reference>
<dbReference type="SMART" id="SM00478">
    <property type="entry name" value="ENDO3c"/>
    <property type="match status" value="1"/>
</dbReference>
<dbReference type="Gene3D" id="1.10.340.30">
    <property type="entry name" value="Hypothetical protein, domain 2"/>
    <property type="match status" value="1"/>
</dbReference>
<dbReference type="PANTHER" id="PTHR42944:SF1">
    <property type="entry name" value="ADENINE DNA GLYCOSYLASE"/>
    <property type="match status" value="1"/>
</dbReference>
<dbReference type="InterPro" id="IPR015797">
    <property type="entry name" value="NUDIX_hydrolase-like_dom_sf"/>
</dbReference>
<protein>
    <recommendedName>
        <fullName evidence="5">Adenine DNA glycosylase</fullName>
        <ecNumber evidence="4">3.2.2.31</ecNumber>
    </recommendedName>
</protein>
<dbReference type="CDD" id="cd00056">
    <property type="entry name" value="ENDO3c"/>
    <property type="match status" value="1"/>
</dbReference>
<dbReference type="NCBIfam" id="TIGR01084">
    <property type="entry name" value="mutY"/>
    <property type="match status" value="1"/>
</dbReference>
<dbReference type="AlphaFoldDB" id="A0A160TR28"/>
<dbReference type="InterPro" id="IPR003651">
    <property type="entry name" value="Endonuclease3_FeS-loop_motif"/>
</dbReference>
<dbReference type="Pfam" id="PF14815">
    <property type="entry name" value="NUDIX_4"/>
    <property type="match status" value="1"/>
</dbReference>
<dbReference type="InterPro" id="IPR004036">
    <property type="entry name" value="Endonuclease-III-like_CS2"/>
</dbReference>
<dbReference type="GO" id="GO:0034039">
    <property type="term" value="F:8-oxo-7,8-dihydroguanine DNA N-glycosylase activity"/>
    <property type="evidence" value="ECO:0007669"/>
    <property type="project" value="TreeGrafter"/>
</dbReference>
<keyword evidence="9 15" id="KW-0378">Hydrolase</keyword>
<dbReference type="GO" id="GO:0046872">
    <property type="term" value="F:metal ion binding"/>
    <property type="evidence" value="ECO:0007669"/>
    <property type="project" value="UniProtKB-KW"/>
</dbReference>
<evidence type="ECO:0000256" key="6">
    <source>
        <dbReference type="ARBA" id="ARBA00022485"/>
    </source>
</evidence>
<name>A0A160TR28_9ZZZZ</name>
<evidence type="ECO:0000256" key="12">
    <source>
        <dbReference type="ARBA" id="ARBA00023204"/>
    </source>
</evidence>
<keyword evidence="11" id="KW-0411">Iron-sulfur</keyword>
<dbReference type="SMART" id="SM00525">
    <property type="entry name" value="FES"/>
    <property type="match status" value="1"/>
</dbReference>
<dbReference type="GO" id="GO:0006298">
    <property type="term" value="P:mismatch repair"/>
    <property type="evidence" value="ECO:0007669"/>
    <property type="project" value="TreeGrafter"/>
</dbReference>
<evidence type="ECO:0000256" key="11">
    <source>
        <dbReference type="ARBA" id="ARBA00023014"/>
    </source>
</evidence>
<evidence type="ECO:0000256" key="7">
    <source>
        <dbReference type="ARBA" id="ARBA00022723"/>
    </source>
</evidence>
<dbReference type="InterPro" id="IPR000445">
    <property type="entry name" value="HhH_motif"/>
</dbReference>
<organism evidence="15">
    <name type="scientific">hydrothermal vent metagenome</name>
    <dbReference type="NCBI Taxonomy" id="652676"/>
    <lineage>
        <taxon>unclassified sequences</taxon>
        <taxon>metagenomes</taxon>
        <taxon>ecological metagenomes</taxon>
    </lineage>
</organism>
<proteinExistence type="inferred from homology"/>
<dbReference type="GO" id="GO:0035485">
    <property type="term" value="F:adenine/guanine mispair binding"/>
    <property type="evidence" value="ECO:0007669"/>
    <property type="project" value="TreeGrafter"/>
</dbReference>
<sequence>MNTEPKFAQTLLEWHRHYGRHDLPWQGTRDPYPIWVSEIMLQQTQVTTVIPYYRRFMQRFPTVTALAAASQDELLDCWTGLGYYARARNLHRSARRVVDEWGGRFPDQFDEVLDLPGIGRSTAGAILAFAFGQRHAILDGNVKRVLARCFAVAGYPGDTAVARQLWALSERYTPQQDVPSYTQAIMDLGSTVCTRRNPQCGGCPLASHCQALARQEIDRYPGSRPKRKRPLRHVTMILVRNTDGCVLLEQRPAEGIWGGLWSFPECPAEETTAAFCRRYLGTAVKIDQPWPALRHGFTHFELSIQPQPVRYAGQDDKVLHGAERIWYKPGSAPARGLAAPVRKLLNNLETI</sequence>
<dbReference type="GO" id="GO:0000701">
    <property type="term" value="F:purine-specific mismatch base pair DNA N-glycosylase activity"/>
    <property type="evidence" value="ECO:0007669"/>
    <property type="project" value="UniProtKB-EC"/>
</dbReference>
<comment type="catalytic activity">
    <reaction evidence="1">
        <text>Hydrolyzes free adenine bases from 7,8-dihydro-8-oxoguanine:adenine mismatched double-stranded DNA, leaving an apurinic site.</text>
        <dbReference type="EC" id="3.2.2.31"/>
    </reaction>
</comment>
<gene>
    <name evidence="15" type="ORF">MGWOODY_XGa1622</name>
</gene>
<dbReference type="InterPro" id="IPR003265">
    <property type="entry name" value="HhH-GPD_domain"/>
</dbReference>
<dbReference type="GO" id="GO:0051539">
    <property type="term" value="F:4 iron, 4 sulfur cluster binding"/>
    <property type="evidence" value="ECO:0007669"/>
    <property type="project" value="UniProtKB-KW"/>
</dbReference>
<dbReference type="Pfam" id="PF00633">
    <property type="entry name" value="HHH"/>
    <property type="match status" value="1"/>
</dbReference>
<evidence type="ECO:0000256" key="8">
    <source>
        <dbReference type="ARBA" id="ARBA00022763"/>
    </source>
</evidence>
<comment type="cofactor">
    <cofactor evidence="2">
        <name>[4Fe-4S] cluster</name>
        <dbReference type="ChEBI" id="CHEBI:49883"/>
    </cofactor>
</comment>
<dbReference type="PROSITE" id="PS01155">
    <property type="entry name" value="ENDONUCLEASE_III_2"/>
    <property type="match status" value="1"/>
</dbReference>
<accession>A0A160TR28</accession>
<dbReference type="InterPro" id="IPR023170">
    <property type="entry name" value="HhH_base_excis_C"/>
</dbReference>
<dbReference type="SUPFAM" id="SSF48150">
    <property type="entry name" value="DNA-glycosylase"/>
    <property type="match status" value="1"/>
</dbReference>
<dbReference type="CDD" id="cd03431">
    <property type="entry name" value="NUDIX_DNA_Glycosylase_C-MutY"/>
    <property type="match status" value="1"/>
</dbReference>
<dbReference type="SUPFAM" id="SSF55811">
    <property type="entry name" value="Nudix"/>
    <property type="match status" value="1"/>
</dbReference>